<gene>
    <name evidence="1" type="ORF">K1T71_013147</name>
</gene>
<protein>
    <submittedName>
        <fullName evidence="1">Uncharacterized protein</fullName>
    </submittedName>
</protein>
<organism evidence="1 2">
    <name type="scientific">Dendrolimus kikuchii</name>
    <dbReference type="NCBI Taxonomy" id="765133"/>
    <lineage>
        <taxon>Eukaryota</taxon>
        <taxon>Metazoa</taxon>
        <taxon>Ecdysozoa</taxon>
        <taxon>Arthropoda</taxon>
        <taxon>Hexapoda</taxon>
        <taxon>Insecta</taxon>
        <taxon>Pterygota</taxon>
        <taxon>Neoptera</taxon>
        <taxon>Endopterygota</taxon>
        <taxon>Lepidoptera</taxon>
        <taxon>Glossata</taxon>
        <taxon>Ditrysia</taxon>
        <taxon>Bombycoidea</taxon>
        <taxon>Lasiocampidae</taxon>
        <taxon>Dendrolimus</taxon>
    </lineage>
</organism>
<reference evidence="1 2" key="1">
    <citation type="journal article" date="2021" name="Front. Genet.">
        <title>Chromosome-Level Genome Assembly Reveals Significant Gene Expansion in the Toll and IMD Signaling Pathways of Dendrolimus kikuchii.</title>
        <authorList>
            <person name="Zhou J."/>
            <person name="Wu P."/>
            <person name="Xiong Z."/>
            <person name="Liu N."/>
            <person name="Zhao N."/>
            <person name="Ji M."/>
            <person name="Qiu Y."/>
            <person name="Yang B."/>
        </authorList>
    </citation>
    <scope>NUCLEOTIDE SEQUENCE [LARGE SCALE GENOMIC DNA]</scope>
    <source>
        <strain evidence="1">Ann1</strain>
    </source>
</reference>
<evidence type="ECO:0000313" key="1">
    <source>
        <dbReference type="EMBL" id="KAJ0171597.1"/>
    </source>
</evidence>
<name>A0ACC1CJC5_9NEOP</name>
<proteinExistence type="predicted"/>
<keyword evidence="2" id="KW-1185">Reference proteome</keyword>
<dbReference type="EMBL" id="CM034410">
    <property type="protein sequence ID" value="KAJ0171597.1"/>
    <property type="molecule type" value="Genomic_DNA"/>
</dbReference>
<comment type="caution">
    <text evidence="1">The sequence shown here is derived from an EMBL/GenBank/DDBJ whole genome shotgun (WGS) entry which is preliminary data.</text>
</comment>
<evidence type="ECO:0000313" key="2">
    <source>
        <dbReference type="Proteomes" id="UP000824533"/>
    </source>
</evidence>
<sequence>MRPIQTYVFVDLETTGMPSEENNTTKIAELSMIAVKRQHLLDTAMGKCPRVQNKLTLCFNPCKMMSPEGSKITGLDNFLLEYEMKFNKDSFELIDKFLGCLTQPVCLIAHNGYNFDYPILKNNMQKINVAFSCDVKCADCYFAFYRILNNIKNNLGIQNASAFPETSKQINENEVSSKRNSRVKRQLEKDFNSIINNTECLDNGDRTKFKIIRKETADHSTDKPFPKIDTKINSSSNNRPMANLKNVTDDTIVDLTLDDSQEVQKANEITPNGNGLHVNSKIPNPAKNGFAVDNCDGFIPSQVSTALLNLKEFVDDEIVELLGNERKQIQKINESTPKQQIIPSVRNYPKNKSKRRFPWSQDSKPKESYKLSEIYKRQLNRETPEAHRAENDCVMALEIAVTVANEFVKWVDEHNSDFNDIEPMTIGVQL</sequence>
<dbReference type="Proteomes" id="UP000824533">
    <property type="component" value="Linkage Group LG24"/>
</dbReference>
<accession>A0ACC1CJC5</accession>